<dbReference type="EMBL" id="GBRH01189847">
    <property type="protein sequence ID" value="JAE08049.1"/>
    <property type="molecule type" value="Transcribed_RNA"/>
</dbReference>
<name>A0A0A9FA10_ARUDO</name>
<evidence type="ECO:0000313" key="1">
    <source>
        <dbReference type="EMBL" id="JAE08049.1"/>
    </source>
</evidence>
<reference evidence="1" key="1">
    <citation type="submission" date="2014-09" db="EMBL/GenBank/DDBJ databases">
        <authorList>
            <person name="Magalhaes I.L.F."/>
            <person name="Oliveira U."/>
            <person name="Santos F.R."/>
            <person name="Vidigal T.H.D.A."/>
            <person name="Brescovit A.D."/>
            <person name="Santos A.J."/>
        </authorList>
    </citation>
    <scope>NUCLEOTIDE SEQUENCE</scope>
    <source>
        <tissue evidence="1">Shoot tissue taken approximately 20 cm above the soil surface</tissue>
    </source>
</reference>
<organism evidence="1">
    <name type="scientific">Arundo donax</name>
    <name type="common">Giant reed</name>
    <name type="synonym">Donax arundinaceus</name>
    <dbReference type="NCBI Taxonomy" id="35708"/>
    <lineage>
        <taxon>Eukaryota</taxon>
        <taxon>Viridiplantae</taxon>
        <taxon>Streptophyta</taxon>
        <taxon>Embryophyta</taxon>
        <taxon>Tracheophyta</taxon>
        <taxon>Spermatophyta</taxon>
        <taxon>Magnoliopsida</taxon>
        <taxon>Liliopsida</taxon>
        <taxon>Poales</taxon>
        <taxon>Poaceae</taxon>
        <taxon>PACMAD clade</taxon>
        <taxon>Arundinoideae</taxon>
        <taxon>Arundineae</taxon>
        <taxon>Arundo</taxon>
    </lineage>
</organism>
<proteinExistence type="predicted"/>
<reference evidence="1" key="2">
    <citation type="journal article" date="2015" name="Data Brief">
        <title>Shoot transcriptome of the giant reed, Arundo donax.</title>
        <authorList>
            <person name="Barrero R.A."/>
            <person name="Guerrero F.D."/>
            <person name="Moolhuijzen P."/>
            <person name="Goolsby J.A."/>
            <person name="Tidwell J."/>
            <person name="Bellgard S.E."/>
            <person name="Bellgard M.I."/>
        </authorList>
    </citation>
    <scope>NUCLEOTIDE SEQUENCE</scope>
    <source>
        <tissue evidence="1">Shoot tissue taken approximately 20 cm above the soil surface</tissue>
    </source>
</reference>
<dbReference type="AlphaFoldDB" id="A0A0A9FA10"/>
<protein>
    <submittedName>
        <fullName evidence="1">Uncharacterized protein</fullName>
    </submittedName>
</protein>
<accession>A0A0A9FA10</accession>
<sequence>MQTHTALKKLQMEVHRSNCGCHREAK</sequence>